<accession>A0A0F8ZJ54</accession>
<name>A0A0F8ZJ54_9ZZZZ</name>
<comment type="caution">
    <text evidence="1">The sequence shown here is derived from an EMBL/GenBank/DDBJ whole genome shotgun (WGS) entry which is preliminary data.</text>
</comment>
<proteinExistence type="predicted"/>
<evidence type="ECO:0000313" key="1">
    <source>
        <dbReference type="EMBL" id="KKK86065.1"/>
    </source>
</evidence>
<organism evidence="1">
    <name type="scientific">marine sediment metagenome</name>
    <dbReference type="NCBI Taxonomy" id="412755"/>
    <lineage>
        <taxon>unclassified sequences</taxon>
        <taxon>metagenomes</taxon>
        <taxon>ecological metagenomes</taxon>
    </lineage>
</organism>
<reference evidence="1" key="1">
    <citation type="journal article" date="2015" name="Nature">
        <title>Complex archaea that bridge the gap between prokaryotes and eukaryotes.</title>
        <authorList>
            <person name="Spang A."/>
            <person name="Saw J.H."/>
            <person name="Jorgensen S.L."/>
            <person name="Zaremba-Niedzwiedzka K."/>
            <person name="Martijn J."/>
            <person name="Lind A.E."/>
            <person name="van Eijk R."/>
            <person name="Schleper C."/>
            <person name="Guy L."/>
            <person name="Ettema T.J."/>
        </authorList>
    </citation>
    <scope>NUCLEOTIDE SEQUENCE</scope>
</reference>
<dbReference type="EMBL" id="LAZR01051018">
    <property type="protein sequence ID" value="KKK86065.1"/>
    <property type="molecule type" value="Genomic_DNA"/>
</dbReference>
<sequence length="59" mass="6891">MDTIQKHIHDDCKVFVGEVFEHQEHEPTISIGLREAYVIMKALEDQQRYLNPLVKLGNL</sequence>
<dbReference type="AlphaFoldDB" id="A0A0F8ZJ54"/>
<gene>
    <name evidence="1" type="ORF">LCGC14_2766940</name>
</gene>
<protein>
    <submittedName>
        <fullName evidence="1">Uncharacterized protein</fullName>
    </submittedName>
</protein>